<evidence type="ECO:0000256" key="1">
    <source>
        <dbReference type="ARBA" id="ARBA00004141"/>
    </source>
</evidence>
<evidence type="ECO:0000259" key="11">
    <source>
        <dbReference type="PROSITE" id="PS50893"/>
    </source>
</evidence>
<dbReference type="PANTHER" id="PTHR24223:SF356">
    <property type="entry name" value="ATP-BINDING CASSETTE TRANSPORTER ABC4"/>
    <property type="match status" value="1"/>
</dbReference>
<dbReference type="CDD" id="cd03250">
    <property type="entry name" value="ABCC_MRP_domain1"/>
    <property type="match status" value="1"/>
</dbReference>
<evidence type="ECO:0000313" key="14">
    <source>
        <dbReference type="Proteomes" id="UP000283269"/>
    </source>
</evidence>
<feature type="transmembrane region" description="Helical" evidence="10">
    <location>
        <begin position="1040"/>
        <end position="1063"/>
    </location>
</feature>
<feature type="transmembrane region" description="Helical" evidence="10">
    <location>
        <begin position="564"/>
        <end position="582"/>
    </location>
</feature>
<dbReference type="InterPro" id="IPR011527">
    <property type="entry name" value="ABC1_TM_dom"/>
</dbReference>
<feature type="region of interest" description="Disordered" evidence="9">
    <location>
        <begin position="454"/>
        <end position="514"/>
    </location>
</feature>
<evidence type="ECO:0000256" key="9">
    <source>
        <dbReference type="SAM" id="MobiDB-lite"/>
    </source>
</evidence>
<reference evidence="13 14" key="1">
    <citation type="journal article" date="2018" name="Evol. Lett.">
        <title>Horizontal gene cluster transfer increased hallucinogenic mushroom diversity.</title>
        <authorList>
            <person name="Reynolds H.T."/>
            <person name="Vijayakumar V."/>
            <person name="Gluck-Thaler E."/>
            <person name="Korotkin H.B."/>
            <person name="Matheny P.B."/>
            <person name="Slot J.C."/>
        </authorList>
    </citation>
    <scope>NUCLEOTIDE SEQUENCE [LARGE SCALE GENOMIC DNA]</scope>
    <source>
        <strain evidence="13 14">2631</strain>
    </source>
</reference>
<feature type="transmembrane region" description="Helical" evidence="10">
    <location>
        <begin position="208"/>
        <end position="226"/>
    </location>
</feature>
<dbReference type="PROSITE" id="PS50893">
    <property type="entry name" value="ABC_TRANSPORTER_2"/>
    <property type="match status" value="2"/>
</dbReference>
<keyword evidence="5" id="KW-0547">Nucleotide-binding</keyword>
<dbReference type="Gene3D" id="1.20.1560.10">
    <property type="entry name" value="ABC transporter type 1, transmembrane domain"/>
    <property type="match status" value="2"/>
</dbReference>
<dbReference type="OrthoDB" id="6500128at2759"/>
<feature type="transmembrane region" description="Helical" evidence="10">
    <location>
        <begin position="79"/>
        <end position="103"/>
    </location>
</feature>
<feature type="domain" description="ABC transmembrane type-1" evidence="12">
    <location>
        <begin position="1044"/>
        <end position="1323"/>
    </location>
</feature>
<feature type="transmembrane region" description="Helical" evidence="10">
    <location>
        <begin position="1300"/>
        <end position="1319"/>
    </location>
</feature>
<evidence type="ECO:0000256" key="4">
    <source>
        <dbReference type="ARBA" id="ARBA00022737"/>
    </source>
</evidence>
<dbReference type="GO" id="GO:0016020">
    <property type="term" value="C:membrane"/>
    <property type="evidence" value="ECO:0007669"/>
    <property type="project" value="UniProtKB-SubCell"/>
</dbReference>
<feature type="compositionally biased region" description="Polar residues" evidence="9">
    <location>
        <begin position="454"/>
        <end position="489"/>
    </location>
</feature>
<accession>A0A409X8T0</accession>
<dbReference type="InterPro" id="IPR003439">
    <property type="entry name" value="ABC_transporter-like_ATP-bd"/>
</dbReference>
<dbReference type="SUPFAM" id="SSF90123">
    <property type="entry name" value="ABC transporter transmembrane region"/>
    <property type="match status" value="2"/>
</dbReference>
<dbReference type="Pfam" id="PF00664">
    <property type="entry name" value="ABC_membrane"/>
    <property type="match status" value="2"/>
</dbReference>
<comment type="subcellular location">
    <subcellularLocation>
        <location evidence="1">Membrane</location>
        <topology evidence="1">Multi-pass membrane protein</topology>
    </subcellularLocation>
</comment>
<dbReference type="Proteomes" id="UP000283269">
    <property type="component" value="Unassembled WGS sequence"/>
</dbReference>
<evidence type="ECO:0000259" key="12">
    <source>
        <dbReference type="PROSITE" id="PS50929"/>
    </source>
</evidence>
<protein>
    <recommendedName>
        <fullName evidence="15">P-loop containing nucleoside triphosphate hydrolase protein</fullName>
    </recommendedName>
</protein>
<sequence>MDADKIMVLDNGKIVKIIFCVHAYFTNGDDMDRWNLTLLKFCYKMDKVFFVPLLMEVEIKHSCASLRDISDIHMWNNTFFIPFVAFLGSVFALFAQIIAGICFKSRRLNSHSETNVFKPGRQDNGSLSKVDVQSQGGKLVVFYKAGRLSGCLLLFFLSLATLVNGEEPHREQHFLLEKTPEIAISIVHLYTSFLAAASFVPSAWNKTLTRHNIFILLSIAGIYVYRDVWPLATYTKSPIDAAQGRLLWAKLTTLACTSIFIPLFIPREYVPLDPKNPMAVLNPEQTASLFSFMTYAYLDPIIFEASKVPHLSHTRLPVLTEYDRSKYITDKAFPHLDPFHGAPKRNLFFGLFKVFFREYLAMCFALVIQVVASFASPLALNRILSSLETEGHDAYIRPWVWVSFLFMGPLVVSICFQVYIYLGTLTMVRAQAILTELVFEHSFRIRFKAEASVNGHTSSTSTSPRIGADSSSVTEDSGDETQSVPTESTAPKGKGMVVSNPSGAPGAPSEPGKKDNLVGKINTLVTVDVDNILSAKDFLMLFLQVPLELVLAVTFLYVVLGWSAILGLATTIILLPVPGYLGSRLQRAEKKKLEKTDARVEAVTETVSVLRMIKLFGWEYKMSNILREKREEELAWVWRGKVINLSNHMITATIPTLTMVVTFGTYTGIMGESLNASKIFSSIAVFDILRGVLQKSAWMFGLTLKAKVSLDRMGEFLRETELLDHFSDEQSPLLNVEDDAHDGIIGFNNAVFTWSEDEGGTQTSSRFFRLRTEGELFFKRGCINLIVGPTGSGKSSVLMALLGEMHFIPSSVDSWFNLPRGGGIAYAAQESWVQNETIRDNILFGSAYDEERYQKVIKQCELKHDLELFEAGDQTEVGEKGLTLSGGQKARLTLARAVYSSAEILLLDDVLAALDVHTAKAVVENCLKGDLIRGRTVLLVTHNVALTSPIADHIVSIDLNGVAHDIGNDISGALAIDPILAREVEQEVDEAEVENEVIDTVAKEGERNGKLILAEEIVEGRVRWRSIMLYLKALGGDNPIYFMAIWLLGIVCTEIGRLLGSWFLGFWGTQYENQRPEDVKVSYYLSLYSLIVMSVLAIYALAAILYNYATIRASRTINDKLVDSILGSTFRWLDETPASRVVARCTGDIAAVDGQIHQCFYVVVEIATCMTVQLAVPAIMAPIVLAPGLLVAVLGMYLANTYLKAQMSVKREMSNARAPVLAHFGAAITGLTSIRAYGAQQFFKTESLKKIDHYSKIARTSYNLNRWVSVRIDFLGAIFTACLASYLLIQRHLSSGNVGFALKMTIFFNTLILHLVRWYNEFEVQANSLERIQSYIDIEHEPKPIDSGKPPAAWPRSGELRVEGLTSRYSPTGPKVLQNISFHVKSGERVGIVGRTGSGKSSLTLSLLRCIFTEGKVYYDGLATDKIDLNELRSHITIIPQMPELLSGSLRRNLDPFGQNDDATLNSSLRAAGLFSLQSEADEARLTLESNISSGGGNLSVGQRQIIALARAIVRNSKLLILDEATSAIDHKTDSVIQSSLRNELGSDVTVLTVAHRLQTIMDADKIMVLDNGKLVEFDSPLTLLNMKGGYFKSLVDSSGDKASLYAMAEAKSGGSY</sequence>
<proteinExistence type="predicted"/>
<feature type="transmembrane region" description="Helical" evidence="10">
    <location>
        <begin position="1268"/>
        <end position="1288"/>
    </location>
</feature>
<dbReference type="STRING" id="93625.A0A409X8T0"/>
<dbReference type="Gene3D" id="3.40.50.300">
    <property type="entry name" value="P-loop containing nucleotide triphosphate hydrolases"/>
    <property type="match status" value="2"/>
</dbReference>
<dbReference type="GO" id="GO:0005524">
    <property type="term" value="F:ATP binding"/>
    <property type="evidence" value="ECO:0007669"/>
    <property type="project" value="UniProtKB-KW"/>
</dbReference>
<name>A0A409X8T0_PSICY</name>
<evidence type="ECO:0000256" key="6">
    <source>
        <dbReference type="ARBA" id="ARBA00022840"/>
    </source>
</evidence>
<dbReference type="GO" id="GO:0016887">
    <property type="term" value="F:ATP hydrolysis activity"/>
    <property type="evidence" value="ECO:0007669"/>
    <property type="project" value="InterPro"/>
</dbReference>
<dbReference type="EMBL" id="NHYD01002369">
    <property type="protein sequence ID" value="PPQ87117.1"/>
    <property type="molecule type" value="Genomic_DNA"/>
</dbReference>
<dbReference type="FunFam" id="1.20.1560.10:FF:000013">
    <property type="entry name" value="ABC transporter C family member 2"/>
    <property type="match status" value="1"/>
</dbReference>
<dbReference type="InterPro" id="IPR027417">
    <property type="entry name" value="P-loop_NTPase"/>
</dbReference>
<feature type="domain" description="ABC transmembrane type-1" evidence="12">
    <location>
        <begin position="360"/>
        <end position="705"/>
    </location>
</feature>
<dbReference type="SUPFAM" id="SSF52540">
    <property type="entry name" value="P-loop containing nucleoside triphosphate hydrolases"/>
    <property type="match status" value="2"/>
</dbReference>
<keyword evidence="14" id="KW-1185">Reference proteome</keyword>
<comment type="caution">
    <text evidence="13">The sequence shown here is derived from an EMBL/GenBank/DDBJ whole genome shotgun (WGS) entry which is preliminary data.</text>
</comment>
<dbReference type="PANTHER" id="PTHR24223">
    <property type="entry name" value="ATP-BINDING CASSETTE SUB-FAMILY C"/>
    <property type="match status" value="1"/>
</dbReference>
<feature type="transmembrane region" description="Helical" evidence="10">
    <location>
        <begin position="399"/>
        <end position="422"/>
    </location>
</feature>
<dbReference type="InterPro" id="IPR050173">
    <property type="entry name" value="ABC_transporter_C-like"/>
</dbReference>
<organism evidence="13 14">
    <name type="scientific">Psilocybe cyanescens</name>
    <dbReference type="NCBI Taxonomy" id="93625"/>
    <lineage>
        <taxon>Eukaryota</taxon>
        <taxon>Fungi</taxon>
        <taxon>Dikarya</taxon>
        <taxon>Basidiomycota</taxon>
        <taxon>Agaricomycotina</taxon>
        <taxon>Agaricomycetes</taxon>
        <taxon>Agaricomycetidae</taxon>
        <taxon>Agaricales</taxon>
        <taxon>Agaricineae</taxon>
        <taxon>Strophariaceae</taxon>
        <taxon>Psilocybe</taxon>
    </lineage>
</organism>
<feature type="transmembrane region" description="Helical" evidence="10">
    <location>
        <begin position="1083"/>
        <end position="1106"/>
    </location>
</feature>
<dbReference type="CDD" id="cd03244">
    <property type="entry name" value="ABCC_MRP_domain2"/>
    <property type="match status" value="1"/>
</dbReference>
<keyword evidence="8 10" id="KW-0472">Membrane</keyword>
<feature type="transmembrane region" description="Helical" evidence="10">
    <location>
        <begin position="1220"/>
        <end position="1238"/>
    </location>
</feature>
<dbReference type="PROSITE" id="PS50929">
    <property type="entry name" value="ABC_TM1F"/>
    <property type="match status" value="2"/>
</dbReference>
<feature type="transmembrane region" description="Helical" evidence="10">
    <location>
        <begin position="145"/>
        <end position="162"/>
    </location>
</feature>
<keyword evidence="4" id="KW-0677">Repeat</keyword>
<evidence type="ECO:0008006" key="15">
    <source>
        <dbReference type="Google" id="ProtNLM"/>
    </source>
</evidence>
<keyword evidence="7 10" id="KW-1133">Transmembrane helix</keyword>
<dbReference type="InterPro" id="IPR003593">
    <property type="entry name" value="AAA+_ATPase"/>
</dbReference>
<dbReference type="CDD" id="cd18604">
    <property type="entry name" value="ABC_6TM_VMR1_D2_like"/>
    <property type="match status" value="1"/>
</dbReference>
<evidence type="ECO:0000256" key="7">
    <source>
        <dbReference type="ARBA" id="ARBA00022989"/>
    </source>
</evidence>
<gene>
    <name evidence="13" type="ORF">CVT25_000937</name>
</gene>
<feature type="transmembrane region" description="Helical" evidence="10">
    <location>
        <begin position="359"/>
        <end position="379"/>
    </location>
</feature>
<dbReference type="CDD" id="cd18596">
    <property type="entry name" value="ABC_6TM_VMR1_D1_like"/>
    <property type="match status" value="1"/>
</dbReference>
<feature type="domain" description="ABC transporter" evidence="11">
    <location>
        <begin position="1360"/>
        <end position="1597"/>
    </location>
</feature>
<feature type="transmembrane region" description="Helical" evidence="10">
    <location>
        <begin position="182"/>
        <end position="201"/>
    </location>
</feature>
<keyword evidence="2" id="KW-0813">Transport</keyword>
<dbReference type="Pfam" id="PF00005">
    <property type="entry name" value="ABC_tran"/>
    <property type="match status" value="2"/>
</dbReference>
<dbReference type="GO" id="GO:0140359">
    <property type="term" value="F:ABC-type transporter activity"/>
    <property type="evidence" value="ECO:0007669"/>
    <property type="project" value="InterPro"/>
</dbReference>
<evidence type="ECO:0000256" key="8">
    <source>
        <dbReference type="ARBA" id="ARBA00023136"/>
    </source>
</evidence>
<evidence type="ECO:0000256" key="5">
    <source>
        <dbReference type="ARBA" id="ARBA00022741"/>
    </source>
</evidence>
<evidence type="ECO:0000256" key="2">
    <source>
        <dbReference type="ARBA" id="ARBA00022448"/>
    </source>
</evidence>
<feature type="transmembrane region" description="Helical" evidence="10">
    <location>
        <begin position="246"/>
        <end position="265"/>
    </location>
</feature>
<dbReference type="FunFam" id="3.40.50.300:FF:000838">
    <property type="entry name" value="ABC multidrug transporter (Eurofung)"/>
    <property type="match status" value="1"/>
</dbReference>
<keyword evidence="3 10" id="KW-0812">Transmembrane</keyword>
<keyword evidence="6" id="KW-0067">ATP-binding</keyword>
<feature type="transmembrane region" description="Helical" evidence="10">
    <location>
        <begin position="1182"/>
        <end position="1199"/>
    </location>
</feature>
<dbReference type="InterPro" id="IPR036640">
    <property type="entry name" value="ABC1_TM_sf"/>
</dbReference>
<feature type="domain" description="ABC transporter" evidence="11">
    <location>
        <begin position="745"/>
        <end position="984"/>
    </location>
</feature>
<dbReference type="InterPro" id="IPR017871">
    <property type="entry name" value="ABC_transporter-like_CS"/>
</dbReference>
<evidence type="ECO:0000256" key="10">
    <source>
        <dbReference type="SAM" id="Phobius"/>
    </source>
</evidence>
<dbReference type="PROSITE" id="PS00211">
    <property type="entry name" value="ABC_TRANSPORTER_1"/>
    <property type="match status" value="1"/>
</dbReference>
<evidence type="ECO:0000256" key="3">
    <source>
        <dbReference type="ARBA" id="ARBA00022692"/>
    </source>
</evidence>
<dbReference type="InParanoid" id="A0A409X8T0"/>
<dbReference type="FunCoup" id="A0A409X8T0">
    <property type="interactions" value="37"/>
</dbReference>
<dbReference type="SMART" id="SM00382">
    <property type="entry name" value="AAA"/>
    <property type="match status" value="2"/>
</dbReference>
<feature type="transmembrane region" description="Helical" evidence="10">
    <location>
        <begin position="538"/>
        <end position="558"/>
    </location>
</feature>
<evidence type="ECO:0000313" key="13">
    <source>
        <dbReference type="EMBL" id="PPQ87117.1"/>
    </source>
</evidence>
<feature type="compositionally biased region" description="Low complexity" evidence="9">
    <location>
        <begin position="501"/>
        <end position="510"/>
    </location>
</feature>